<keyword evidence="1" id="KW-0723">Serine/threonine-protein kinase</keyword>
<keyword evidence="1" id="KW-0808">Transferase</keyword>
<dbReference type="InterPro" id="IPR003594">
    <property type="entry name" value="HATPase_dom"/>
</dbReference>
<dbReference type="SUPFAM" id="SSF55874">
    <property type="entry name" value="ATPase domain of HSP90 chaperone/DNA topoisomerase II/histidine kinase"/>
    <property type="match status" value="1"/>
</dbReference>
<dbReference type="PANTHER" id="PTHR35526">
    <property type="entry name" value="ANTI-SIGMA-F FACTOR RSBW-RELATED"/>
    <property type="match status" value="1"/>
</dbReference>
<dbReference type="CDD" id="cd16936">
    <property type="entry name" value="HATPase_RsbW-like"/>
    <property type="match status" value="1"/>
</dbReference>
<organism evidence="4 5">
    <name type="scientific">Sphaerisporangium aureirubrum</name>
    <dbReference type="NCBI Taxonomy" id="1544736"/>
    <lineage>
        <taxon>Bacteria</taxon>
        <taxon>Bacillati</taxon>
        <taxon>Actinomycetota</taxon>
        <taxon>Actinomycetes</taxon>
        <taxon>Streptosporangiales</taxon>
        <taxon>Streptosporangiaceae</taxon>
        <taxon>Sphaerisporangium</taxon>
    </lineage>
</organism>
<keyword evidence="4" id="KW-0547">Nucleotide-binding</keyword>
<evidence type="ECO:0000259" key="3">
    <source>
        <dbReference type="Pfam" id="PF13581"/>
    </source>
</evidence>
<reference evidence="5" key="1">
    <citation type="journal article" date="2019" name="Int. J. Syst. Evol. Microbiol.">
        <title>The Global Catalogue of Microorganisms (GCM) 10K type strain sequencing project: providing services to taxonomists for standard genome sequencing and annotation.</title>
        <authorList>
            <consortium name="The Broad Institute Genomics Platform"/>
            <consortium name="The Broad Institute Genome Sequencing Center for Infectious Disease"/>
            <person name="Wu L."/>
            <person name="Ma J."/>
        </authorList>
    </citation>
    <scope>NUCLEOTIDE SEQUENCE [LARGE SCALE GENOMIC DNA]</scope>
    <source>
        <strain evidence="5">JCM 30346</strain>
    </source>
</reference>
<dbReference type="EMBL" id="JBHSRF010000123">
    <property type="protein sequence ID" value="MFC6087237.1"/>
    <property type="molecule type" value="Genomic_DNA"/>
</dbReference>
<dbReference type="RefSeq" id="WP_380763291.1">
    <property type="nucleotide sequence ID" value="NZ_JBHSRF010000123.1"/>
</dbReference>
<dbReference type="InterPro" id="IPR036890">
    <property type="entry name" value="HATPase_C_sf"/>
</dbReference>
<dbReference type="Pfam" id="PF13581">
    <property type="entry name" value="HATPase_c_2"/>
    <property type="match status" value="1"/>
</dbReference>
<accession>A0ABW1NY05</accession>
<dbReference type="PANTHER" id="PTHR35526:SF3">
    <property type="entry name" value="ANTI-SIGMA-F FACTOR RSBW"/>
    <property type="match status" value="1"/>
</dbReference>
<evidence type="ECO:0000256" key="1">
    <source>
        <dbReference type="ARBA" id="ARBA00022527"/>
    </source>
</evidence>
<keyword evidence="4" id="KW-0067">ATP-binding</keyword>
<dbReference type="InterPro" id="IPR050267">
    <property type="entry name" value="Anti-sigma-factor_SerPK"/>
</dbReference>
<keyword evidence="5" id="KW-1185">Reference proteome</keyword>
<evidence type="ECO:0000313" key="4">
    <source>
        <dbReference type="EMBL" id="MFC6087237.1"/>
    </source>
</evidence>
<dbReference type="Gene3D" id="3.30.565.10">
    <property type="entry name" value="Histidine kinase-like ATPase, C-terminal domain"/>
    <property type="match status" value="1"/>
</dbReference>
<dbReference type="GO" id="GO:0005524">
    <property type="term" value="F:ATP binding"/>
    <property type="evidence" value="ECO:0007669"/>
    <property type="project" value="UniProtKB-KW"/>
</dbReference>
<protein>
    <submittedName>
        <fullName evidence="4">ATP-binding protein</fullName>
    </submittedName>
</protein>
<sequence length="131" mass="14252">MVESPDDLRVVCWDLPNTLAMIGEARRDVSRTLVDWGLEPLAEDVVLVASELLANAVTYGEPPIRLSLWATPSSLSIRVTDHGPDRPRLLHLAPDALHGRGLTIVTALAPDHGTTPTPNPPGKTVWARWPT</sequence>
<evidence type="ECO:0000256" key="2">
    <source>
        <dbReference type="SAM" id="MobiDB-lite"/>
    </source>
</evidence>
<gene>
    <name evidence="4" type="ORF">ACFP1K_39145</name>
</gene>
<dbReference type="Proteomes" id="UP001596137">
    <property type="component" value="Unassembled WGS sequence"/>
</dbReference>
<feature type="region of interest" description="Disordered" evidence="2">
    <location>
        <begin position="110"/>
        <end position="131"/>
    </location>
</feature>
<feature type="non-terminal residue" evidence="4">
    <location>
        <position position="131"/>
    </location>
</feature>
<comment type="caution">
    <text evidence="4">The sequence shown here is derived from an EMBL/GenBank/DDBJ whole genome shotgun (WGS) entry which is preliminary data.</text>
</comment>
<keyword evidence="1" id="KW-0418">Kinase</keyword>
<feature type="domain" description="Histidine kinase/HSP90-like ATPase" evidence="3">
    <location>
        <begin position="16"/>
        <end position="129"/>
    </location>
</feature>
<evidence type="ECO:0000313" key="5">
    <source>
        <dbReference type="Proteomes" id="UP001596137"/>
    </source>
</evidence>
<proteinExistence type="predicted"/>
<name>A0ABW1NY05_9ACTN</name>